<name>A0A914ANX1_PATMI</name>
<dbReference type="SMART" id="SM00256">
    <property type="entry name" value="FBOX"/>
    <property type="match status" value="1"/>
</dbReference>
<organism evidence="5 6">
    <name type="scientific">Patiria miniata</name>
    <name type="common">Bat star</name>
    <name type="synonym">Asterina miniata</name>
    <dbReference type="NCBI Taxonomy" id="46514"/>
    <lineage>
        <taxon>Eukaryota</taxon>
        <taxon>Metazoa</taxon>
        <taxon>Echinodermata</taxon>
        <taxon>Eleutherozoa</taxon>
        <taxon>Asterozoa</taxon>
        <taxon>Asteroidea</taxon>
        <taxon>Valvatacea</taxon>
        <taxon>Valvatida</taxon>
        <taxon>Asterinidae</taxon>
        <taxon>Patiria</taxon>
    </lineage>
</organism>
<feature type="repeat" description="WD" evidence="3">
    <location>
        <begin position="305"/>
        <end position="330"/>
    </location>
</feature>
<evidence type="ECO:0000259" key="4">
    <source>
        <dbReference type="PROSITE" id="PS50181"/>
    </source>
</evidence>
<keyword evidence="6" id="KW-1185">Reference proteome</keyword>
<dbReference type="Proteomes" id="UP000887568">
    <property type="component" value="Unplaced"/>
</dbReference>
<dbReference type="InterPro" id="IPR036047">
    <property type="entry name" value="F-box-like_dom_sf"/>
</dbReference>
<dbReference type="InterPro" id="IPR001810">
    <property type="entry name" value="F-box_dom"/>
</dbReference>
<keyword evidence="2" id="KW-0677">Repeat</keyword>
<dbReference type="AlphaFoldDB" id="A0A914ANX1"/>
<accession>A0A914ANX1</accession>
<dbReference type="OrthoDB" id="3219396at2759"/>
<dbReference type="PROSITE" id="PS50181">
    <property type="entry name" value="FBOX"/>
    <property type="match status" value="1"/>
</dbReference>
<dbReference type="SUPFAM" id="SSF50978">
    <property type="entry name" value="WD40 repeat-like"/>
    <property type="match status" value="1"/>
</dbReference>
<proteinExistence type="predicted"/>
<evidence type="ECO:0000256" key="1">
    <source>
        <dbReference type="ARBA" id="ARBA00022574"/>
    </source>
</evidence>
<evidence type="ECO:0000256" key="3">
    <source>
        <dbReference type="PROSITE-ProRule" id="PRU00221"/>
    </source>
</evidence>
<dbReference type="PANTHER" id="PTHR44436:SF1">
    <property type="entry name" value="F-BOX_WD REPEAT-CONTAINING PROTEIN 2"/>
    <property type="match status" value="1"/>
</dbReference>
<dbReference type="Gene3D" id="1.20.1280.50">
    <property type="match status" value="1"/>
</dbReference>
<evidence type="ECO:0000256" key="2">
    <source>
        <dbReference type="ARBA" id="ARBA00022737"/>
    </source>
</evidence>
<dbReference type="InterPro" id="IPR042627">
    <property type="entry name" value="FBXW2"/>
</dbReference>
<keyword evidence="1 3" id="KW-0853">WD repeat</keyword>
<dbReference type="SUPFAM" id="SSF81383">
    <property type="entry name" value="F-box domain"/>
    <property type="match status" value="1"/>
</dbReference>
<dbReference type="InterPro" id="IPR036322">
    <property type="entry name" value="WD40_repeat_dom_sf"/>
</dbReference>
<sequence length="499" mass="56902">MANDEISESDSESHCSSVASIGSSMYAVPANLLETIFQRLNASDLCSVASCSRWLRDATNRDSLWRTLCQSRGWEHYGTTTDLAKIASYGPSEQGTGASEAVHDRGVTFQNDRIVTDGNAAGLTSTCRWKCVYMRAYHLHSNWTRNLSHFKELDSGMYPSLLSQNLVVDGDLLALCTSYETVHVFDIRKGTLECVIREDLANMNGALKIKDAIVVVFCSNGIIRSFDVRTGQMLQVMEQRRQRRIKSSFFDGEFVVLISTQDWFSIGRRNICYINVWGVQDGKRRLLTMDEPTGNGGFYALDYRNKLLAAVHSDNIIRVWDAKSGKCLHELECREIACSVKLGDNVIVGFSADHNNAKCVIHIWNLDTGEYQKEISCPCANRWDPYLTNNLIMILEHGRVHDLMFAYDLRGRSVTKKPLKELIIIPTFNEGNGSKFFFSRIYSDKRQTKEFLFEASSSRLVRLLTFKRDLGDAGIIWMDEIRLIRYNLRDKILLIHHYW</sequence>
<dbReference type="InterPro" id="IPR001680">
    <property type="entry name" value="WD40_rpt"/>
</dbReference>
<reference evidence="5" key="1">
    <citation type="submission" date="2022-11" db="UniProtKB">
        <authorList>
            <consortium name="EnsemblMetazoa"/>
        </authorList>
    </citation>
    <scope>IDENTIFICATION</scope>
</reference>
<dbReference type="EnsemblMetazoa" id="XM_038209206.1">
    <property type="protein sequence ID" value="XP_038065134.1"/>
    <property type="gene ID" value="LOC119735498"/>
</dbReference>
<feature type="domain" description="F-box" evidence="4">
    <location>
        <begin position="22"/>
        <end position="68"/>
    </location>
</feature>
<dbReference type="RefSeq" id="XP_038065134.1">
    <property type="nucleotide sequence ID" value="XM_038209206.1"/>
</dbReference>
<evidence type="ECO:0000313" key="5">
    <source>
        <dbReference type="EnsemblMetazoa" id="XP_038065134.1"/>
    </source>
</evidence>
<dbReference type="PANTHER" id="PTHR44436">
    <property type="entry name" value="F-BOX/WD REPEAT-CONTAINING PROTEIN 2"/>
    <property type="match status" value="1"/>
</dbReference>
<dbReference type="InterPro" id="IPR015943">
    <property type="entry name" value="WD40/YVTN_repeat-like_dom_sf"/>
</dbReference>
<protein>
    <recommendedName>
        <fullName evidence="4">F-box domain-containing protein</fullName>
    </recommendedName>
</protein>
<dbReference type="PROSITE" id="PS50082">
    <property type="entry name" value="WD_REPEATS_2"/>
    <property type="match status" value="1"/>
</dbReference>
<dbReference type="GeneID" id="119735498"/>
<dbReference type="Pfam" id="PF12937">
    <property type="entry name" value="F-box-like"/>
    <property type="match status" value="1"/>
</dbReference>
<dbReference type="Gene3D" id="2.130.10.10">
    <property type="entry name" value="YVTN repeat-like/Quinoprotein amine dehydrogenase"/>
    <property type="match status" value="1"/>
</dbReference>
<evidence type="ECO:0000313" key="6">
    <source>
        <dbReference type="Proteomes" id="UP000887568"/>
    </source>
</evidence>